<feature type="transmembrane region" description="Helical" evidence="1">
    <location>
        <begin position="34"/>
        <end position="53"/>
    </location>
</feature>
<keyword evidence="5" id="KW-1185">Reference proteome</keyword>
<protein>
    <submittedName>
        <fullName evidence="4">Zinc ribbon domain-containing protein</fullName>
    </submittedName>
</protein>
<feature type="domain" description="DUF6677" evidence="2">
    <location>
        <begin position="12"/>
        <end position="55"/>
    </location>
</feature>
<dbReference type="Proteomes" id="UP001057580">
    <property type="component" value="Chromosome"/>
</dbReference>
<evidence type="ECO:0000256" key="1">
    <source>
        <dbReference type="SAM" id="Phobius"/>
    </source>
</evidence>
<accession>A0A9E7QZ90</accession>
<feature type="domain" description="DUF7575" evidence="3">
    <location>
        <begin position="102"/>
        <end position="128"/>
    </location>
</feature>
<feature type="transmembrane region" description="Helical" evidence="1">
    <location>
        <begin position="65"/>
        <end position="86"/>
    </location>
</feature>
<gene>
    <name evidence="4" type="ORF">N0B31_11460</name>
</gene>
<evidence type="ECO:0000259" key="3">
    <source>
        <dbReference type="Pfam" id="PF24460"/>
    </source>
</evidence>
<dbReference type="InterPro" id="IPR055997">
    <property type="entry name" value="DUF7575"/>
</dbReference>
<evidence type="ECO:0000259" key="2">
    <source>
        <dbReference type="Pfam" id="PF20382"/>
    </source>
</evidence>
<dbReference type="GeneID" id="74943048"/>
<sequence length="138" mass="14933">MSVSSRSGRPWLAAVLGAVLPGSGHLYLRRWKRAVLWIALAYVTNVFFIPPAAAEAFIAGELPRLRTLLPVAAVTALSALDAYVLAVADRAKSTVEPAEEAGGLECPRCGKQTDVELGFCQWCSLDFERLTVEEVTDE</sequence>
<keyword evidence="1" id="KW-0472">Membrane</keyword>
<dbReference type="EMBL" id="CP104003">
    <property type="protein sequence ID" value="UWM52769.1"/>
    <property type="molecule type" value="Genomic_DNA"/>
</dbReference>
<name>A0A9E7QZ90_9EURY</name>
<organism evidence="4 5">
    <name type="scientific">Salinirubellus salinus</name>
    <dbReference type="NCBI Taxonomy" id="1364945"/>
    <lineage>
        <taxon>Archaea</taxon>
        <taxon>Methanobacteriati</taxon>
        <taxon>Methanobacteriota</taxon>
        <taxon>Stenosarchaea group</taxon>
        <taxon>Halobacteria</taxon>
        <taxon>Halobacteriales</taxon>
        <taxon>Natronomonadaceae</taxon>
        <taxon>Salinirubellus</taxon>
    </lineage>
</organism>
<dbReference type="AlphaFoldDB" id="A0A9E7QZ90"/>
<keyword evidence="1" id="KW-0812">Transmembrane</keyword>
<dbReference type="KEGG" id="ssai:N0B31_11460"/>
<evidence type="ECO:0000313" key="5">
    <source>
        <dbReference type="Proteomes" id="UP001057580"/>
    </source>
</evidence>
<dbReference type="Pfam" id="PF24460">
    <property type="entry name" value="DUF7575"/>
    <property type="match status" value="1"/>
</dbReference>
<dbReference type="Pfam" id="PF20382">
    <property type="entry name" value="DUF6677"/>
    <property type="match status" value="1"/>
</dbReference>
<reference evidence="4" key="1">
    <citation type="submission" date="2022-09" db="EMBL/GenBank/DDBJ databases">
        <title>Diverse halophilic archaea isolated from saline environments.</title>
        <authorList>
            <person name="Cui H.-L."/>
        </authorList>
    </citation>
    <scope>NUCLEOTIDE SEQUENCE</scope>
    <source>
        <strain evidence="4">ZS-35-S2</strain>
    </source>
</reference>
<evidence type="ECO:0000313" key="4">
    <source>
        <dbReference type="EMBL" id="UWM52769.1"/>
    </source>
</evidence>
<dbReference type="RefSeq" id="WP_260591764.1">
    <property type="nucleotide sequence ID" value="NZ_CP104003.1"/>
</dbReference>
<keyword evidence="1" id="KW-1133">Transmembrane helix</keyword>
<proteinExistence type="predicted"/>
<dbReference type="InterPro" id="IPR046499">
    <property type="entry name" value="DUF6677"/>
</dbReference>